<dbReference type="SUPFAM" id="SSF52833">
    <property type="entry name" value="Thioredoxin-like"/>
    <property type="match status" value="1"/>
</dbReference>
<protein>
    <submittedName>
        <fullName evidence="2">TlpA family protein disulfide reductase</fullName>
    </submittedName>
</protein>
<gene>
    <name evidence="2" type="ORF">ACFQ13_03210</name>
</gene>
<name>A0ABW3KPJ1_9FLAO</name>
<dbReference type="InterPro" id="IPR050553">
    <property type="entry name" value="Thioredoxin_ResA/DsbE_sf"/>
</dbReference>
<sequence>MNQPQFDKDYINDSDKKYLKQISNKVDSNKIALKDFKQFKSTINSLVDFKALMAFKDFTLKNIRGGNSTLSEIIKNNEYTVLDFWWSNCAPCRKFNKESEPVYSKLKENNIEIIGINIDTDPSIWNKVSKDDGIKWTDLYAGPNSDIQVAYKVYSFPTKIVIDSEFNIIDFDFKKS</sequence>
<dbReference type="InterPro" id="IPR013766">
    <property type="entry name" value="Thioredoxin_domain"/>
</dbReference>
<evidence type="ECO:0000259" key="1">
    <source>
        <dbReference type="PROSITE" id="PS51352"/>
    </source>
</evidence>
<dbReference type="Gene3D" id="3.40.30.10">
    <property type="entry name" value="Glutaredoxin"/>
    <property type="match status" value="1"/>
</dbReference>
<evidence type="ECO:0000313" key="3">
    <source>
        <dbReference type="Proteomes" id="UP001597086"/>
    </source>
</evidence>
<reference evidence="3" key="1">
    <citation type="journal article" date="2019" name="Int. J. Syst. Evol. Microbiol.">
        <title>The Global Catalogue of Microorganisms (GCM) 10K type strain sequencing project: providing services to taxonomists for standard genome sequencing and annotation.</title>
        <authorList>
            <consortium name="The Broad Institute Genomics Platform"/>
            <consortium name="The Broad Institute Genome Sequencing Center for Infectious Disease"/>
            <person name="Wu L."/>
            <person name="Ma J."/>
        </authorList>
    </citation>
    <scope>NUCLEOTIDE SEQUENCE [LARGE SCALE GENOMIC DNA]</scope>
    <source>
        <strain evidence="3">CCUG 56098</strain>
    </source>
</reference>
<dbReference type="Pfam" id="PF00578">
    <property type="entry name" value="AhpC-TSA"/>
    <property type="match status" value="1"/>
</dbReference>
<accession>A0ABW3KPJ1</accession>
<dbReference type="InterPro" id="IPR036249">
    <property type="entry name" value="Thioredoxin-like_sf"/>
</dbReference>
<dbReference type="PANTHER" id="PTHR42852">
    <property type="entry name" value="THIOL:DISULFIDE INTERCHANGE PROTEIN DSBE"/>
    <property type="match status" value="1"/>
</dbReference>
<dbReference type="PROSITE" id="PS51352">
    <property type="entry name" value="THIOREDOXIN_2"/>
    <property type="match status" value="1"/>
</dbReference>
<feature type="domain" description="Thioredoxin" evidence="1">
    <location>
        <begin position="49"/>
        <end position="174"/>
    </location>
</feature>
<organism evidence="2 3">
    <name type="scientific">Winogradskyella rapida</name>
    <dbReference type="NCBI Taxonomy" id="549701"/>
    <lineage>
        <taxon>Bacteria</taxon>
        <taxon>Pseudomonadati</taxon>
        <taxon>Bacteroidota</taxon>
        <taxon>Flavobacteriia</taxon>
        <taxon>Flavobacteriales</taxon>
        <taxon>Flavobacteriaceae</taxon>
        <taxon>Winogradskyella</taxon>
    </lineage>
</organism>
<comment type="caution">
    <text evidence="2">The sequence shown here is derived from an EMBL/GenBank/DDBJ whole genome shotgun (WGS) entry which is preliminary data.</text>
</comment>
<evidence type="ECO:0000313" key="2">
    <source>
        <dbReference type="EMBL" id="MFD1014922.1"/>
    </source>
</evidence>
<dbReference type="Proteomes" id="UP001597086">
    <property type="component" value="Unassembled WGS sequence"/>
</dbReference>
<proteinExistence type="predicted"/>
<dbReference type="InterPro" id="IPR000866">
    <property type="entry name" value="AhpC/TSA"/>
</dbReference>
<dbReference type="RefSeq" id="WP_386113940.1">
    <property type="nucleotide sequence ID" value="NZ_JBHTKM010000010.1"/>
</dbReference>
<dbReference type="EMBL" id="JBHTKM010000010">
    <property type="protein sequence ID" value="MFD1014922.1"/>
    <property type="molecule type" value="Genomic_DNA"/>
</dbReference>
<dbReference type="PANTHER" id="PTHR42852:SF13">
    <property type="entry name" value="PROTEIN DIPZ"/>
    <property type="match status" value="1"/>
</dbReference>
<keyword evidence="3" id="KW-1185">Reference proteome</keyword>